<dbReference type="AlphaFoldDB" id="A0A1W4XDH5"/>
<evidence type="ECO:0000256" key="7">
    <source>
        <dbReference type="SAM" id="MobiDB-lite"/>
    </source>
</evidence>
<keyword evidence="9" id="KW-1185">Reference proteome</keyword>
<dbReference type="Gene3D" id="2.170.16.10">
    <property type="entry name" value="Hedgehog/Intein (Hint) domain"/>
    <property type="match status" value="1"/>
</dbReference>
<evidence type="ECO:0000256" key="1">
    <source>
        <dbReference type="ARBA" id="ARBA00004123"/>
    </source>
</evidence>
<feature type="compositionally biased region" description="Polar residues" evidence="7">
    <location>
        <begin position="451"/>
        <end position="462"/>
    </location>
</feature>
<dbReference type="SMART" id="SM00536">
    <property type="entry name" value="AXH"/>
    <property type="match status" value="1"/>
</dbReference>
<keyword evidence="6" id="KW-0539">Nucleus</keyword>
<dbReference type="GO" id="GO:0006355">
    <property type="term" value="P:regulation of DNA-templated transcription"/>
    <property type="evidence" value="ECO:0007669"/>
    <property type="project" value="InterPro"/>
</dbReference>
<proteinExistence type="predicted"/>
<feature type="region of interest" description="Disordered" evidence="7">
    <location>
        <begin position="445"/>
        <end position="521"/>
    </location>
</feature>
<dbReference type="InterPro" id="IPR043404">
    <property type="entry name" value="ATAXIN1-like"/>
</dbReference>
<evidence type="ECO:0000313" key="9">
    <source>
        <dbReference type="Proteomes" id="UP000192223"/>
    </source>
</evidence>
<dbReference type="GO" id="GO:0003723">
    <property type="term" value="F:RNA binding"/>
    <property type="evidence" value="ECO:0007669"/>
    <property type="project" value="InterPro"/>
</dbReference>
<keyword evidence="5" id="KW-0804">Transcription</keyword>
<dbReference type="SUPFAM" id="SSF102031">
    <property type="entry name" value="AXH domain"/>
    <property type="match status" value="1"/>
</dbReference>
<feature type="compositionally biased region" description="Polar residues" evidence="7">
    <location>
        <begin position="476"/>
        <end position="489"/>
    </location>
</feature>
<name>A0A1W4XDH5_AGRPL</name>
<evidence type="ECO:0000313" key="11">
    <source>
        <dbReference type="RefSeq" id="XP_018330836.1"/>
    </source>
</evidence>
<evidence type="ECO:0000313" key="10">
    <source>
        <dbReference type="RefSeq" id="XP_018330832.1"/>
    </source>
</evidence>
<dbReference type="PANTHER" id="PTHR13392">
    <property type="entry name" value="ATAXIN 1"/>
    <property type="match status" value="1"/>
</dbReference>
<dbReference type="GO" id="GO:0005634">
    <property type="term" value="C:nucleus"/>
    <property type="evidence" value="ECO:0007669"/>
    <property type="project" value="UniProtKB-SubCell"/>
</dbReference>
<dbReference type="Pfam" id="PF08517">
    <property type="entry name" value="AXH"/>
    <property type="match status" value="1"/>
</dbReference>
<dbReference type="Proteomes" id="UP000192223">
    <property type="component" value="Unplaced"/>
</dbReference>
<evidence type="ECO:0000256" key="4">
    <source>
        <dbReference type="ARBA" id="ARBA00023125"/>
    </source>
</evidence>
<keyword evidence="4" id="KW-0238">DNA-binding</keyword>
<feature type="region of interest" description="Disordered" evidence="7">
    <location>
        <begin position="17"/>
        <end position="90"/>
    </location>
</feature>
<dbReference type="PANTHER" id="PTHR13392:SF13">
    <property type="entry name" value="AXH DOMAIN-CONTAINING PROTEIN"/>
    <property type="match status" value="1"/>
</dbReference>
<dbReference type="KEGG" id="apln:108740838"/>
<evidence type="ECO:0000256" key="6">
    <source>
        <dbReference type="ARBA" id="ARBA00023242"/>
    </source>
</evidence>
<feature type="region of interest" description="Disordered" evidence="7">
    <location>
        <begin position="167"/>
        <end position="215"/>
    </location>
</feature>
<dbReference type="PROSITE" id="PS51148">
    <property type="entry name" value="AXH"/>
    <property type="match status" value="1"/>
</dbReference>
<dbReference type="RefSeq" id="XP_018330836.1">
    <property type="nucleotide sequence ID" value="XM_018475334.2"/>
</dbReference>
<evidence type="ECO:0000259" key="8">
    <source>
        <dbReference type="PROSITE" id="PS51148"/>
    </source>
</evidence>
<keyword evidence="2" id="KW-0678">Repressor</keyword>
<feature type="domain" description="AXH" evidence="8">
    <location>
        <begin position="299"/>
        <end position="430"/>
    </location>
</feature>
<dbReference type="RefSeq" id="XP_018330832.1">
    <property type="nucleotide sequence ID" value="XM_018475330.2"/>
</dbReference>
<dbReference type="GO" id="GO:0003677">
    <property type="term" value="F:DNA binding"/>
    <property type="evidence" value="ECO:0007669"/>
    <property type="project" value="UniProtKB-KW"/>
</dbReference>
<dbReference type="RefSeq" id="XP_018330837.1">
    <property type="nucleotide sequence ID" value="XM_018475335.2"/>
</dbReference>
<evidence type="ECO:0000313" key="13">
    <source>
        <dbReference type="RefSeq" id="XP_025836432.1"/>
    </source>
</evidence>
<evidence type="ECO:0000256" key="2">
    <source>
        <dbReference type="ARBA" id="ARBA00022491"/>
    </source>
</evidence>
<gene>
    <name evidence="10 11 12 13" type="primary">LOC108740838</name>
</gene>
<feature type="compositionally biased region" description="Low complexity" evidence="7">
    <location>
        <begin position="181"/>
        <end position="203"/>
    </location>
</feature>
<protein>
    <submittedName>
        <fullName evidence="10 11">E3 ubiquitin-protein ligase arkadia-B isoform X1</fullName>
    </submittedName>
</protein>
<evidence type="ECO:0000256" key="3">
    <source>
        <dbReference type="ARBA" id="ARBA00023015"/>
    </source>
</evidence>
<feature type="compositionally biased region" description="Polar residues" evidence="7">
    <location>
        <begin position="167"/>
        <end position="180"/>
    </location>
</feature>
<organism evidence="9 10">
    <name type="scientific">Agrilus planipennis</name>
    <name type="common">Emerald ash borer</name>
    <name type="synonym">Agrilus marcopoli</name>
    <dbReference type="NCBI Taxonomy" id="224129"/>
    <lineage>
        <taxon>Eukaryota</taxon>
        <taxon>Metazoa</taxon>
        <taxon>Ecdysozoa</taxon>
        <taxon>Arthropoda</taxon>
        <taxon>Hexapoda</taxon>
        <taxon>Insecta</taxon>
        <taxon>Pterygota</taxon>
        <taxon>Neoptera</taxon>
        <taxon>Endopterygota</taxon>
        <taxon>Coleoptera</taxon>
        <taxon>Polyphaga</taxon>
        <taxon>Elateriformia</taxon>
        <taxon>Buprestoidea</taxon>
        <taxon>Buprestidae</taxon>
        <taxon>Agrilinae</taxon>
        <taxon>Agrilus</taxon>
    </lineage>
</organism>
<evidence type="ECO:0000256" key="5">
    <source>
        <dbReference type="ARBA" id="ARBA00023163"/>
    </source>
</evidence>
<keyword evidence="3" id="KW-0805">Transcription regulation</keyword>
<dbReference type="InterPro" id="IPR036096">
    <property type="entry name" value="Ataxin_AXH_dom_sf"/>
</dbReference>
<comment type="subcellular location">
    <subcellularLocation>
        <location evidence="1">Nucleus</location>
    </subcellularLocation>
</comment>
<dbReference type="RefSeq" id="XP_025836432.1">
    <property type="nucleotide sequence ID" value="XM_025980647.1"/>
</dbReference>
<feature type="compositionally biased region" description="Polar residues" evidence="7">
    <location>
        <begin position="571"/>
        <end position="584"/>
    </location>
</feature>
<accession>A0A1W4XDH5</accession>
<reference evidence="10 11" key="1">
    <citation type="submission" date="2025-04" db="UniProtKB">
        <authorList>
            <consortium name="RefSeq"/>
        </authorList>
    </citation>
    <scope>IDENTIFICATION</scope>
    <source>
        <tissue evidence="10 11">Entire body</tissue>
    </source>
</reference>
<feature type="compositionally biased region" description="Polar residues" evidence="7">
    <location>
        <begin position="38"/>
        <end position="87"/>
    </location>
</feature>
<dbReference type="STRING" id="224129.A0A1W4XDH5"/>
<dbReference type="GeneID" id="108740838"/>
<evidence type="ECO:0000313" key="12">
    <source>
        <dbReference type="RefSeq" id="XP_018330837.1"/>
    </source>
</evidence>
<dbReference type="OrthoDB" id="10000452at2759"/>
<feature type="region of interest" description="Disordered" evidence="7">
    <location>
        <begin position="571"/>
        <end position="631"/>
    </location>
</feature>
<dbReference type="InterPro" id="IPR003652">
    <property type="entry name" value="Ataxin_AXH_dom"/>
</dbReference>
<sequence>MISASLEGRLSYMTYPEPWGGPPKQPPEFLRPAPKPLSQASKYNGVTISTNANGARLLTSQRPTVGKYPSSTTTAPVNLTSSSQQSPLKEEPVDDLAYNAYSRLFPPPPHTFAHYPSPYAIYQSPYTPLLPRNFAPPPPLSPLETPPYTPTTPSVAATTGATFLSPSATFSPPVLSKTSPQQQQQHQQQQHGTVVVTSTSASSPGFKIPSGKEGSLKHRILTRPGDIPKSVTSLQKTLSVADSTPTPAYHHSARVSPQLPSVLPEVSATPHNRKRLSAAFSPPSSPAATTKPLLTNNIASANNNVLPINSFVKGALIQLANGTLRRIEEMQTEDFVQSAEKSAELRLADSTVVKIEETPSAGTVTIKLSYNQRRAQVEFESAAEHPFFVYGRGWASFAPERTLQVFGLKVHRLQVGDVLISLTPREPSCSSTSFSSSSIITTATTTAPTPRQFQQHQQSSANIHMLHHHHHQQQQGNSSSTNAPTPMTVSISSSNSSGGHQPGYSHNSHYHLTGNSGSSNSSSNLLNLVISNSNNNNNVKPMNSSCSNYYHMNASNTHLSGSHSYIMSNQRLSNSHSQPNQTVSELIESDASKKRRWSAPDEICDDDDELQTSSSSKKIDSNFDANPESGT</sequence>